<evidence type="ECO:0000313" key="1">
    <source>
        <dbReference type="EMBL" id="KAF8871379.1"/>
    </source>
</evidence>
<gene>
    <name evidence="1" type="ORF">CPB84DRAFT_1800890</name>
</gene>
<evidence type="ECO:0000313" key="2">
    <source>
        <dbReference type="Proteomes" id="UP000724874"/>
    </source>
</evidence>
<dbReference type="EMBL" id="JADNYJ010000310">
    <property type="protein sequence ID" value="KAF8871379.1"/>
    <property type="molecule type" value="Genomic_DNA"/>
</dbReference>
<keyword evidence="2" id="KW-1185">Reference proteome</keyword>
<comment type="caution">
    <text evidence="1">The sequence shown here is derived from an EMBL/GenBank/DDBJ whole genome shotgun (WGS) entry which is preliminary data.</text>
</comment>
<dbReference type="Proteomes" id="UP000724874">
    <property type="component" value="Unassembled WGS sequence"/>
</dbReference>
<proteinExistence type="predicted"/>
<sequence>MKNHASDMCKECRRQLVSYARAWFSCQHRPHGVMIWIGDSYSRFFIGTGGIVSTRFNVRTDSKWLAEFFWRFSHLSKGQRGINDTVSHAS</sequence>
<protein>
    <submittedName>
        <fullName evidence="1">Uncharacterized protein</fullName>
    </submittedName>
</protein>
<dbReference type="OrthoDB" id="2739948at2759"/>
<accession>A0A9P5TES6</accession>
<dbReference type="AlphaFoldDB" id="A0A9P5TES6"/>
<organism evidence="1 2">
    <name type="scientific">Gymnopilus junonius</name>
    <name type="common">Spectacular rustgill mushroom</name>
    <name type="synonym">Gymnopilus spectabilis subsp. junonius</name>
    <dbReference type="NCBI Taxonomy" id="109634"/>
    <lineage>
        <taxon>Eukaryota</taxon>
        <taxon>Fungi</taxon>
        <taxon>Dikarya</taxon>
        <taxon>Basidiomycota</taxon>
        <taxon>Agaricomycotina</taxon>
        <taxon>Agaricomycetes</taxon>
        <taxon>Agaricomycetidae</taxon>
        <taxon>Agaricales</taxon>
        <taxon>Agaricineae</taxon>
        <taxon>Hymenogastraceae</taxon>
        <taxon>Gymnopilus</taxon>
    </lineage>
</organism>
<name>A0A9P5TES6_GYMJU</name>
<reference evidence="1" key="1">
    <citation type="submission" date="2020-11" db="EMBL/GenBank/DDBJ databases">
        <authorList>
            <consortium name="DOE Joint Genome Institute"/>
            <person name="Ahrendt S."/>
            <person name="Riley R."/>
            <person name="Andreopoulos W."/>
            <person name="LaButti K."/>
            <person name="Pangilinan J."/>
            <person name="Ruiz-duenas F.J."/>
            <person name="Barrasa J.M."/>
            <person name="Sanchez-Garcia M."/>
            <person name="Camarero S."/>
            <person name="Miyauchi S."/>
            <person name="Serrano A."/>
            <person name="Linde D."/>
            <person name="Babiker R."/>
            <person name="Drula E."/>
            <person name="Ayuso-Fernandez I."/>
            <person name="Pacheco R."/>
            <person name="Padilla G."/>
            <person name="Ferreira P."/>
            <person name="Barriuso J."/>
            <person name="Kellner H."/>
            <person name="Castanera R."/>
            <person name="Alfaro M."/>
            <person name="Ramirez L."/>
            <person name="Pisabarro A.G."/>
            <person name="Kuo A."/>
            <person name="Tritt A."/>
            <person name="Lipzen A."/>
            <person name="He G."/>
            <person name="Yan M."/>
            <person name="Ng V."/>
            <person name="Cullen D."/>
            <person name="Martin F."/>
            <person name="Rosso M.-N."/>
            <person name="Henrissat B."/>
            <person name="Hibbett D."/>
            <person name="Martinez A.T."/>
            <person name="Grigoriev I.V."/>
        </authorList>
    </citation>
    <scope>NUCLEOTIDE SEQUENCE</scope>
    <source>
        <strain evidence="1">AH 44721</strain>
    </source>
</reference>